<keyword evidence="12" id="KW-0694">RNA-binding</keyword>
<dbReference type="HOGENOM" id="CLU_029501_4_0_1"/>
<dbReference type="GO" id="GO:0005634">
    <property type="term" value="C:nucleus"/>
    <property type="evidence" value="ECO:0007669"/>
    <property type="project" value="UniProtKB-SubCell"/>
</dbReference>
<dbReference type="EMBL" id="KB741189">
    <property type="protein sequence ID" value="ENN73061.1"/>
    <property type="molecule type" value="Genomic_DNA"/>
</dbReference>
<comment type="cofactor">
    <cofactor evidence="1">
        <name>Fe(2+)</name>
        <dbReference type="ChEBI" id="CHEBI:29033"/>
    </cofactor>
</comment>
<evidence type="ECO:0000256" key="18">
    <source>
        <dbReference type="ARBA" id="ARBA00049786"/>
    </source>
</evidence>
<dbReference type="GO" id="GO:0030488">
    <property type="term" value="P:tRNA methylation"/>
    <property type="evidence" value="ECO:0007669"/>
    <property type="project" value="TreeGrafter"/>
</dbReference>
<sequence>MSVQKVGCSRGQQKKVNRKLAKFQHVIKKEAGVNSSPIPTNNLAICNAGLVNGLTEESIFEYFSEFGPLSDILLLPGKSCSFLAYEDVKCAVAAYNALNGKLDIAQYNRPIYLLYVDQLPRLSETTIWDKLPPGLIIINDFISTAEEESLLKLCSFRDQLCGIMKNRLVEHFGFEFRYDINNVDKDKPLSCNVPCETNFLWARLQQTHPEFGQFQPDQLTVNCYSPGQGIPHHVDTHSAFESPIMCLSLASTIVMEFKNEGLHICSLLPRRSLLIMSGESRYNWTHGIVPRKFDVIRNKSAVGFTCLKRETRISFTFRKVLHGDCKCSFKAKCDQMKQNNINGNVAAQLEALHVHEVYENIADHFSDTRHKPWPNVLEFVQSFTYGDILVDVGCGNGKYLGHNKYIFDIGCDRSTGLVDICRGKKVETFITDCLSIPINDQYVDGVISIAVIHHLATEERRLKAIKEMVRILRIGGKGLIYVWAHEQIKNQKKSSYIMQCRKNRKETTLKHLDSSEGRQEVPLPGGIELPVHANRSNFKASDVLVPWKLKDDNKTFLRFYHVFGEHELEKMCQQINNIEIIRSYYDQGN</sequence>
<keyword evidence="8" id="KW-0808">Transferase</keyword>
<evidence type="ECO:0000256" key="4">
    <source>
        <dbReference type="ARBA" id="ARBA00007879"/>
    </source>
</evidence>
<evidence type="ECO:0000256" key="9">
    <source>
        <dbReference type="ARBA" id="ARBA00022691"/>
    </source>
</evidence>
<dbReference type="OrthoDB" id="271595at2759"/>
<dbReference type="CDD" id="cd02440">
    <property type="entry name" value="AdoMet_MTases"/>
    <property type="match status" value="1"/>
</dbReference>
<dbReference type="InterPro" id="IPR034256">
    <property type="entry name" value="ALKBH8_RRM"/>
</dbReference>
<keyword evidence="9" id="KW-0949">S-adenosyl-L-methionine</keyword>
<dbReference type="PANTHER" id="PTHR13069">
    <property type="entry name" value="ALKYLATED DNA REPAIR PROTEIN ALKB HOMOLOG 8"/>
    <property type="match status" value="1"/>
</dbReference>
<evidence type="ECO:0000256" key="16">
    <source>
        <dbReference type="ARBA" id="ARBA00034996"/>
    </source>
</evidence>
<keyword evidence="15" id="KW-0511">Multifunctional enzyme</keyword>
<dbReference type="GO" id="GO:0046872">
    <property type="term" value="F:metal ion binding"/>
    <property type="evidence" value="ECO:0007669"/>
    <property type="project" value="UniProtKB-KW"/>
</dbReference>
<evidence type="ECO:0000256" key="19">
    <source>
        <dbReference type="ARBA" id="ARBA00049802"/>
    </source>
</evidence>
<dbReference type="SUPFAM" id="SSF53335">
    <property type="entry name" value="S-adenosyl-L-methionine-dependent methyltransferases"/>
    <property type="match status" value="1"/>
</dbReference>
<evidence type="ECO:0000256" key="12">
    <source>
        <dbReference type="ARBA" id="ARBA00022884"/>
    </source>
</evidence>
<proteinExistence type="inferred from homology"/>
<feature type="non-terminal residue" evidence="20">
    <location>
        <position position="1"/>
    </location>
</feature>
<dbReference type="InterPro" id="IPR027450">
    <property type="entry name" value="AlkB-like"/>
</dbReference>
<evidence type="ECO:0000256" key="2">
    <source>
        <dbReference type="ARBA" id="ARBA00004123"/>
    </source>
</evidence>
<evidence type="ECO:0000256" key="3">
    <source>
        <dbReference type="ARBA" id="ARBA00004496"/>
    </source>
</evidence>
<dbReference type="InterPro" id="IPR012677">
    <property type="entry name" value="Nucleotide-bd_a/b_plait_sf"/>
</dbReference>
<dbReference type="InterPro" id="IPR000504">
    <property type="entry name" value="RRM_dom"/>
</dbReference>
<evidence type="ECO:0000256" key="17">
    <source>
        <dbReference type="ARBA" id="ARBA00045506"/>
    </source>
</evidence>
<name>N6TXH5_DENPD</name>
<dbReference type="Pfam" id="PF13532">
    <property type="entry name" value="2OG-FeII_Oxy_2"/>
    <property type="match status" value="1"/>
</dbReference>
<gene>
    <name evidence="20" type="ORF">YQE_10331</name>
</gene>
<evidence type="ECO:0000256" key="13">
    <source>
        <dbReference type="ARBA" id="ARBA00023004"/>
    </source>
</evidence>
<dbReference type="InterPro" id="IPR029063">
    <property type="entry name" value="SAM-dependent_MTases_sf"/>
</dbReference>
<dbReference type="Gene3D" id="3.40.50.150">
    <property type="entry name" value="Vaccinia Virus protein VP39"/>
    <property type="match status" value="1"/>
</dbReference>
<dbReference type="InterPro" id="IPR035979">
    <property type="entry name" value="RBD_domain_sf"/>
</dbReference>
<evidence type="ECO:0000256" key="6">
    <source>
        <dbReference type="ARBA" id="ARBA00022490"/>
    </source>
</evidence>
<keyword evidence="6" id="KW-0963">Cytoplasm</keyword>
<dbReference type="PROSITE" id="PS50102">
    <property type="entry name" value="RRM"/>
    <property type="match status" value="1"/>
</dbReference>
<organism evidence="20">
    <name type="scientific">Dendroctonus ponderosae</name>
    <name type="common">Mountain pine beetle</name>
    <dbReference type="NCBI Taxonomy" id="77166"/>
    <lineage>
        <taxon>Eukaryota</taxon>
        <taxon>Metazoa</taxon>
        <taxon>Ecdysozoa</taxon>
        <taxon>Arthropoda</taxon>
        <taxon>Hexapoda</taxon>
        <taxon>Insecta</taxon>
        <taxon>Pterygota</taxon>
        <taxon>Neoptera</taxon>
        <taxon>Endopterygota</taxon>
        <taxon>Coleoptera</taxon>
        <taxon>Polyphaga</taxon>
        <taxon>Cucujiformia</taxon>
        <taxon>Curculionidae</taxon>
        <taxon>Scolytinae</taxon>
        <taxon>Dendroctonus</taxon>
    </lineage>
</organism>
<keyword evidence="13" id="KW-0408">Iron</keyword>
<dbReference type="Gene3D" id="2.60.120.590">
    <property type="entry name" value="Alpha-ketoglutarate-dependent dioxygenase AlkB-like"/>
    <property type="match status" value="1"/>
</dbReference>
<dbReference type="GO" id="GO:0106335">
    <property type="term" value="F:tRNA (5-carboxymethyluridine(34)-5-O)-methyltransferase activity"/>
    <property type="evidence" value="ECO:0007669"/>
    <property type="project" value="UniProtKB-EC"/>
</dbReference>
<dbReference type="PROSITE" id="PS51471">
    <property type="entry name" value="FE2OG_OXY"/>
    <property type="match status" value="1"/>
</dbReference>
<comment type="similarity">
    <text evidence="4">Belongs to the alkB family.</text>
</comment>
<dbReference type="InterPro" id="IPR037151">
    <property type="entry name" value="AlkB-like_sf"/>
</dbReference>
<dbReference type="PANTHER" id="PTHR13069:SF21">
    <property type="entry name" value="ALKYLATED DNA REPAIR PROTEIN ALKB HOMOLOG 8"/>
    <property type="match status" value="1"/>
</dbReference>
<evidence type="ECO:0000256" key="15">
    <source>
        <dbReference type="ARBA" id="ARBA00023268"/>
    </source>
</evidence>
<accession>N6TXH5</accession>
<evidence type="ECO:0000256" key="1">
    <source>
        <dbReference type="ARBA" id="ARBA00001954"/>
    </source>
</evidence>
<reference evidence="20" key="1">
    <citation type="journal article" date="2013" name="Genome Biol.">
        <title>Draft genome of the mountain pine beetle, Dendroctonus ponderosae Hopkins, a major forest pest.</title>
        <authorList>
            <person name="Keeling C.I."/>
            <person name="Yuen M.M."/>
            <person name="Liao N.Y."/>
            <person name="Docking T.R."/>
            <person name="Chan S.K."/>
            <person name="Taylor G.A."/>
            <person name="Palmquist D.L."/>
            <person name="Jackman S.D."/>
            <person name="Nguyen A."/>
            <person name="Li M."/>
            <person name="Henderson H."/>
            <person name="Janes J.K."/>
            <person name="Zhao Y."/>
            <person name="Pandoh P."/>
            <person name="Moore R."/>
            <person name="Sperling F.A."/>
            <person name="Huber D.P."/>
            <person name="Birol I."/>
            <person name="Jones S.J."/>
            <person name="Bohlmann J."/>
        </authorList>
    </citation>
    <scope>NUCLEOTIDE SEQUENCE</scope>
</reference>
<keyword evidence="7" id="KW-0489">Methyltransferase</keyword>
<evidence type="ECO:0000256" key="5">
    <source>
        <dbReference type="ARBA" id="ARBA00012808"/>
    </source>
</evidence>
<comment type="subcellular location">
    <subcellularLocation>
        <location evidence="3">Cytoplasm</location>
    </subcellularLocation>
    <subcellularLocation>
        <location evidence="2">Nucleus</location>
    </subcellularLocation>
</comment>
<dbReference type="GO" id="GO:0000049">
    <property type="term" value="F:tRNA binding"/>
    <property type="evidence" value="ECO:0007669"/>
    <property type="project" value="TreeGrafter"/>
</dbReference>
<comment type="function">
    <text evidence="17">Catalyzes the methylation of 5-carboxymethyl uridine to 5-methylcarboxymethyl uridine at the wobble position of the anticodon loop in tRNA via its methyltransferase domain. Catalyzes the last step in the formation of 5-methylcarboxymethyl uridine at the wobble position of the anticodon loop in target tRNA. Has a preference for tRNA(Arg) and tRNA(Glu), and does not bind tRNA(Lys). Binds tRNA and catalyzes the iron and alpha-ketoglutarate dependent hydroxylation of 5-methylcarboxymethyl uridine at the wobble position of the anticodon loop in tRNA via its dioxygenase domain, giving rise to 5-(S)-methoxycarbonylhydroxymethyluridine; has a preference for tRNA(Gly). Required for normal survival after DNA damage. May inhibit apoptosis and promote cell survival and angiogenesis.</text>
</comment>
<dbReference type="OMA" id="KYLGCNP"/>
<dbReference type="SUPFAM" id="SSF51197">
    <property type="entry name" value="Clavaminate synthase-like"/>
    <property type="match status" value="1"/>
</dbReference>
<dbReference type="SUPFAM" id="SSF54928">
    <property type="entry name" value="RNA-binding domain, RBD"/>
    <property type="match status" value="1"/>
</dbReference>
<dbReference type="CDD" id="cd12431">
    <property type="entry name" value="RRM_ALKBH8"/>
    <property type="match status" value="1"/>
</dbReference>
<dbReference type="Gene3D" id="3.30.70.330">
    <property type="match status" value="1"/>
</dbReference>
<protein>
    <recommendedName>
        <fullName evidence="5">tRNA (carboxymethyluridine(34)-5-O)-methyltransferase</fullName>
        <ecNumber evidence="5">2.1.1.229</ecNumber>
    </recommendedName>
    <alternativeName>
        <fullName evidence="18">Alkylated DNA repair protein alkB homolog 8</fullName>
    </alternativeName>
    <alternativeName>
        <fullName evidence="19">S-adenosyl-L-methionine-dependent tRNA methyltransferase ALKBH8</fullName>
    </alternativeName>
</protein>
<dbReference type="Pfam" id="PF00076">
    <property type="entry name" value="RRM_1"/>
    <property type="match status" value="1"/>
</dbReference>
<evidence type="ECO:0000256" key="14">
    <source>
        <dbReference type="ARBA" id="ARBA00023242"/>
    </source>
</evidence>
<dbReference type="Pfam" id="PF08241">
    <property type="entry name" value="Methyltransf_11"/>
    <property type="match status" value="1"/>
</dbReference>
<keyword evidence="11" id="KW-0862">Zinc</keyword>
<comment type="catalytic activity">
    <reaction evidence="16">
        <text>5-(carboxymethyl)uridine(34) in tRNA + S-adenosyl-L-methionine = 5-(2-methoxy-2-oxoethyl)uridine(34) in tRNA + S-adenosyl-L-homocysteine</text>
        <dbReference type="Rhea" id="RHEA:43208"/>
        <dbReference type="Rhea" id="RHEA-COMP:10407"/>
        <dbReference type="Rhea" id="RHEA-COMP:10408"/>
        <dbReference type="ChEBI" id="CHEBI:57856"/>
        <dbReference type="ChEBI" id="CHEBI:59789"/>
        <dbReference type="ChEBI" id="CHEBI:74851"/>
        <dbReference type="ChEBI" id="CHEBI:74882"/>
        <dbReference type="EC" id="2.1.1.229"/>
    </reaction>
</comment>
<evidence type="ECO:0000256" key="10">
    <source>
        <dbReference type="ARBA" id="ARBA00022723"/>
    </source>
</evidence>
<dbReference type="InterPro" id="IPR051422">
    <property type="entry name" value="AlkB_tRNA_MeTrf/Diox"/>
</dbReference>
<evidence type="ECO:0000313" key="20">
    <source>
        <dbReference type="EMBL" id="ENN73061.1"/>
    </source>
</evidence>
<keyword evidence="10" id="KW-0479">Metal-binding</keyword>
<dbReference type="GO" id="GO:0005737">
    <property type="term" value="C:cytoplasm"/>
    <property type="evidence" value="ECO:0007669"/>
    <property type="project" value="UniProtKB-SubCell"/>
</dbReference>
<keyword evidence="14" id="KW-0539">Nucleus</keyword>
<dbReference type="EC" id="2.1.1.229" evidence="5"/>
<dbReference type="GO" id="GO:0002098">
    <property type="term" value="P:tRNA wobble uridine modification"/>
    <property type="evidence" value="ECO:0007669"/>
    <property type="project" value="TreeGrafter"/>
</dbReference>
<evidence type="ECO:0000256" key="8">
    <source>
        <dbReference type="ARBA" id="ARBA00022679"/>
    </source>
</evidence>
<evidence type="ECO:0000256" key="7">
    <source>
        <dbReference type="ARBA" id="ARBA00022603"/>
    </source>
</evidence>
<evidence type="ECO:0000256" key="11">
    <source>
        <dbReference type="ARBA" id="ARBA00022833"/>
    </source>
</evidence>
<feature type="non-terminal residue" evidence="20">
    <location>
        <position position="589"/>
    </location>
</feature>
<dbReference type="AlphaFoldDB" id="N6TXH5"/>
<dbReference type="InterPro" id="IPR013216">
    <property type="entry name" value="Methyltransf_11"/>
</dbReference>
<dbReference type="GO" id="GO:0008757">
    <property type="term" value="F:S-adenosylmethionine-dependent methyltransferase activity"/>
    <property type="evidence" value="ECO:0007669"/>
    <property type="project" value="InterPro"/>
</dbReference>
<dbReference type="InterPro" id="IPR005123">
    <property type="entry name" value="Oxoglu/Fe-dep_dioxygenase_dom"/>
</dbReference>